<gene>
    <name evidence="2" type="ORF">B0H17DRAFT_1133934</name>
</gene>
<comment type="caution">
    <text evidence="2">The sequence shown here is derived from an EMBL/GenBank/DDBJ whole genome shotgun (WGS) entry which is preliminary data.</text>
</comment>
<sequence>MARISEAYISKVAEFLEHCSASALIYKAVETLAYLNPSSLKDAIHLSHQIRLTNGIYDVFSVVKPALELLSALIDYECWDLYAAGPSARGKHRNSLPDLTNLFPWLDDPGTRGKIHAAFAGKPSAGDQVADKGDRESKVGTATDASRSQAEENRAPANKETVVQEQGKRYSLLWSLIEKIAFCEVSTTSKGALGMADANHCQTTKPEMPEPRLNIREPSGTAP</sequence>
<proteinExistence type="predicted"/>
<protein>
    <submittedName>
        <fullName evidence="2">Uncharacterized protein</fullName>
    </submittedName>
</protein>
<evidence type="ECO:0000313" key="3">
    <source>
        <dbReference type="Proteomes" id="UP001221757"/>
    </source>
</evidence>
<dbReference type="EMBL" id="JARKIE010000060">
    <property type="protein sequence ID" value="KAJ7691163.1"/>
    <property type="molecule type" value="Genomic_DNA"/>
</dbReference>
<evidence type="ECO:0000313" key="2">
    <source>
        <dbReference type="EMBL" id="KAJ7691163.1"/>
    </source>
</evidence>
<reference evidence="2" key="1">
    <citation type="submission" date="2023-03" db="EMBL/GenBank/DDBJ databases">
        <title>Massive genome expansion in bonnet fungi (Mycena s.s.) driven by repeated elements and novel gene families across ecological guilds.</title>
        <authorList>
            <consortium name="Lawrence Berkeley National Laboratory"/>
            <person name="Harder C.B."/>
            <person name="Miyauchi S."/>
            <person name="Viragh M."/>
            <person name="Kuo A."/>
            <person name="Thoen E."/>
            <person name="Andreopoulos B."/>
            <person name="Lu D."/>
            <person name="Skrede I."/>
            <person name="Drula E."/>
            <person name="Henrissat B."/>
            <person name="Morin E."/>
            <person name="Kohler A."/>
            <person name="Barry K."/>
            <person name="LaButti K."/>
            <person name="Morin E."/>
            <person name="Salamov A."/>
            <person name="Lipzen A."/>
            <person name="Mereny Z."/>
            <person name="Hegedus B."/>
            <person name="Baldrian P."/>
            <person name="Stursova M."/>
            <person name="Weitz H."/>
            <person name="Taylor A."/>
            <person name="Grigoriev I.V."/>
            <person name="Nagy L.G."/>
            <person name="Martin F."/>
            <person name="Kauserud H."/>
        </authorList>
    </citation>
    <scope>NUCLEOTIDE SEQUENCE</scope>
    <source>
        <strain evidence="2">CBHHK067</strain>
    </source>
</reference>
<dbReference type="Proteomes" id="UP001221757">
    <property type="component" value="Unassembled WGS sequence"/>
</dbReference>
<dbReference type="AlphaFoldDB" id="A0AAD7DGH7"/>
<feature type="region of interest" description="Disordered" evidence="1">
    <location>
        <begin position="120"/>
        <end position="162"/>
    </location>
</feature>
<organism evidence="2 3">
    <name type="scientific">Mycena rosella</name>
    <name type="common">Pink bonnet</name>
    <name type="synonym">Agaricus rosellus</name>
    <dbReference type="NCBI Taxonomy" id="1033263"/>
    <lineage>
        <taxon>Eukaryota</taxon>
        <taxon>Fungi</taxon>
        <taxon>Dikarya</taxon>
        <taxon>Basidiomycota</taxon>
        <taxon>Agaricomycotina</taxon>
        <taxon>Agaricomycetes</taxon>
        <taxon>Agaricomycetidae</taxon>
        <taxon>Agaricales</taxon>
        <taxon>Marasmiineae</taxon>
        <taxon>Mycenaceae</taxon>
        <taxon>Mycena</taxon>
    </lineage>
</organism>
<keyword evidence="3" id="KW-1185">Reference proteome</keyword>
<evidence type="ECO:0000256" key="1">
    <source>
        <dbReference type="SAM" id="MobiDB-lite"/>
    </source>
</evidence>
<feature type="region of interest" description="Disordered" evidence="1">
    <location>
        <begin position="203"/>
        <end position="223"/>
    </location>
</feature>
<accession>A0AAD7DGH7</accession>
<name>A0AAD7DGH7_MYCRO</name>
<feature type="compositionally biased region" description="Basic and acidic residues" evidence="1">
    <location>
        <begin position="129"/>
        <end position="138"/>
    </location>
</feature>